<dbReference type="GO" id="GO:0043743">
    <property type="term" value="F:LPPG:FO 2-phospho-L-lactate transferase activity"/>
    <property type="evidence" value="ECO:0007669"/>
    <property type="project" value="InterPro"/>
</dbReference>
<dbReference type="InterPro" id="IPR038136">
    <property type="entry name" value="CofD-like_dom_sf"/>
</dbReference>
<dbReference type="EMBL" id="QVOD01000010">
    <property type="protein sequence ID" value="RFT66987.1"/>
    <property type="molecule type" value="Genomic_DNA"/>
</dbReference>
<dbReference type="PANTHER" id="PTHR30135">
    <property type="entry name" value="UNCHARACTERIZED PROTEIN YVCK-RELATED"/>
    <property type="match status" value="1"/>
</dbReference>
<keyword evidence="6" id="KW-1185">Reference proteome</keyword>
<accession>A0A090YML3</accession>
<dbReference type="CDD" id="cd07187">
    <property type="entry name" value="YvcK_like"/>
    <property type="match status" value="1"/>
</dbReference>
<comment type="similarity">
    <text evidence="2">Belongs to the gluconeogenesis factor family.</text>
</comment>
<evidence type="ECO:0000313" key="6">
    <source>
        <dbReference type="Proteomes" id="UP000264294"/>
    </source>
</evidence>
<gene>
    <name evidence="4" type="ORF">D0U04_10960</name>
    <name evidence="3" type="ORF">DJ93_2111</name>
</gene>
<protein>
    <recommendedName>
        <fullName evidence="2">Gluconeogenesis factor</fullName>
    </recommendedName>
</protein>
<evidence type="ECO:0000256" key="2">
    <source>
        <dbReference type="HAMAP-Rule" id="MF_00973"/>
    </source>
</evidence>
<dbReference type="PATRIC" id="fig|1405.8.peg.2287"/>
<evidence type="ECO:0000313" key="5">
    <source>
        <dbReference type="Proteomes" id="UP000029389"/>
    </source>
</evidence>
<dbReference type="Gene3D" id="3.40.50.10680">
    <property type="entry name" value="CofD-like domains"/>
    <property type="match status" value="1"/>
</dbReference>
<dbReference type="NCBIfam" id="TIGR01826">
    <property type="entry name" value="CofD_related"/>
    <property type="match status" value="1"/>
</dbReference>
<proteinExistence type="inferred from homology"/>
<evidence type="ECO:0000256" key="1">
    <source>
        <dbReference type="ARBA" id="ARBA00022490"/>
    </source>
</evidence>
<sequence length="317" mass="34699">MKKERKPRIVIMGGGTGLSVLLRGLKKYPVDITAVVTVADDGGSSGRLRDELEIPPPGDIRNVLVALSDVEPLVEALFQHRFTSGDGLKGHALGNLLLAGMTSITGDFFHAITETSKVLNVRGRVLPAANQSAVLHAELEDGRIVTGESKIPYFGKKINRVFLTPDDVEPLYETLTEIKRADLLVFGPGSLYTSILPNLVVKKIGDAVLAAKAKKVYVCNVMTQAGETMGYTAFDHVQALHDHLGMPFIDTAIVNNHDIPCELRTLYEEEMSGPVVIDEDRFVENNIDLIQDALAKYDDQVVRHDTLRLASILYSLL</sequence>
<reference evidence="4 6" key="2">
    <citation type="submission" date="2018-08" db="EMBL/GenBank/DDBJ databases">
        <title>Bacillus clarus sp. nov. strain PS00077A.</title>
        <authorList>
            <person name="Mendez Acevedo M."/>
            <person name="Carroll L."/>
            <person name="Mukherjee M."/>
            <person name="Wiedmann M."/>
            <person name="Kovac J."/>
        </authorList>
    </citation>
    <scope>NUCLEOTIDE SEQUENCE [LARGE SCALE GENOMIC DNA]</scope>
    <source>
        <strain evidence="4 6">PS00077A</strain>
    </source>
</reference>
<organism evidence="3 5">
    <name type="scientific">Bacillus clarus</name>
    <dbReference type="NCBI Taxonomy" id="2338372"/>
    <lineage>
        <taxon>Bacteria</taxon>
        <taxon>Bacillati</taxon>
        <taxon>Bacillota</taxon>
        <taxon>Bacilli</taxon>
        <taxon>Bacillales</taxon>
        <taxon>Bacillaceae</taxon>
        <taxon>Bacillus</taxon>
        <taxon>Bacillus cereus group</taxon>
    </lineage>
</organism>
<dbReference type="PANTHER" id="PTHR30135:SF3">
    <property type="entry name" value="GLUCONEOGENESIS FACTOR-RELATED"/>
    <property type="match status" value="1"/>
</dbReference>
<evidence type="ECO:0000313" key="3">
    <source>
        <dbReference type="EMBL" id="KFM99476.1"/>
    </source>
</evidence>
<evidence type="ECO:0000313" key="4">
    <source>
        <dbReference type="EMBL" id="RFT66987.1"/>
    </source>
</evidence>
<dbReference type="HAMAP" id="MF_00973">
    <property type="entry name" value="Gluconeogen_factor"/>
    <property type="match status" value="1"/>
</dbReference>
<dbReference type="GO" id="GO:0005737">
    <property type="term" value="C:cytoplasm"/>
    <property type="evidence" value="ECO:0007669"/>
    <property type="project" value="UniProtKB-SubCell"/>
</dbReference>
<dbReference type="AlphaFoldDB" id="A0A090YML3"/>
<dbReference type="Proteomes" id="UP000264294">
    <property type="component" value="Unassembled WGS sequence"/>
</dbReference>
<comment type="subcellular location">
    <subcellularLocation>
        <location evidence="2">Cytoplasm</location>
    </subcellularLocation>
</comment>
<dbReference type="EMBL" id="JMQC01000008">
    <property type="protein sequence ID" value="KFM99476.1"/>
    <property type="molecule type" value="Genomic_DNA"/>
</dbReference>
<dbReference type="GO" id="GO:0008360">
    <property type="term" value="P:regulation of cell shape"/>
    <property type="evidence" value="ECO:0007669"/>
    <property type="project" value="UniProtKB-UniRule"/>
</dbReference>
<dbReference type="eggNOG" id="COG0391">
    <property type="taxonomic scope" value="Bacteria"/>
</dbReference>
<dbReference type="RefSeq" id="WP_042980840.1">
    <property type="nucleotide sequence ID" value="NZ_JMQC01000008.1"/>
</dbReference>
<dbReference type="Proteomes" id="UP000029389">
    <property type="component" value="Unassembled WGS sequence"/>
</dbReference>
<keyword evidence="1 2" id="KW-0963">Cytoplasm</keyword>
<dbReference type="InterPro" id="IPR010119">
    <property type="entry name" value="Gluconeogen_factor"/>
</dbReference>
<name>A0A090YML3_9BACI</name>
<reference evidence="3 5" key="1">
    <citation type="submission" date="2014-04" db="EMBL/GenBank/DDBJ databases">
        <authorList>
            <person name="Bishop-Lilly K.A."/>
            <person name="Broomall S.M."/>
            <person name="Chain P.S."/>
            <person name="Chertkov O."/>
            <person name="Coyne S.R."/>
            <person name="Daligault H.E."/>
            <person name="Davenport K.W."/>
            <person name="Erkkila T."/>
            <person name="Frey K.G."/>
            <person name="Gibbons H.S."/>
            <person name="Gu W."/>
            <person name="Jaissle J."/>
            <person name="Johnson S.L."/>
            <person name="Koroleva G.I."/>
            <person name="Ladner J.T."/>
            <person name="Lo C.-C."/>
            <person name="Minogue T.D."/>
            <person name="Munk C."/>
            <person name="Palacios G.F."/>
            <person name="Redden C.L."/>
            <person name="Rosenzweig C.N."/>
            <person name="Scholz M.B."/>
            <person name="Teshima H."/>
            <person name="Xu Y."/>
        </authorList>
    </citation>
    <scope>NUCLEOTIDE SEQUENCE [LARGE SCALE GENOMIC DNA]</scope>
    <source>
        <strain evidence="3 5">BHP</strain>
    </source>
</reference>
<dbReference type="SUPFAM" id="SSF142338">
    <property type="entry name" value="CofD-like"/>
    <property type="match status" value="1"/>
</dbReference>
<dbReference type="Pfam" id="PF01933">
    <property type="entry name" value="CofD"/>
    <property type="match status" value="1"/>
</dbReference>
<comment type="function">
    <text evidence="2">Required for morphogenesis under gluconeogenic growth conditions.</text>
</comment>
<dbReference type="STRING" id="1405.B7492_27650"/>
<dbReference type="InterPro" id="IPR002882">
    <property type="entry name" value="CofD"/>
</dbReference>
<comment type="caution">
    <text evidence="3">The sequence shown here is derived from an EMBL/GenBank/DDBJ whole genome shotgun (WGS) entry which is preliminary data.</text>
</comment>